<reference evidence="1 2" key="1">
    <citation type="submission" date="2019-06" db="EMBL/GenBank/DDBJ databases">
        <title>Genome Sequence of the Brown Rot Fungal Pathogen Monilinia laxa.</title>
        <authorList>
            <person name="De Miccolis Angelini R.M."/>
            <person name="Landi L."/>
            <person name="Abate D."/>
            <person name="Pollastro S."/>
            <person name="Romanazzi G."/>
            <person name="Faretra F."/>
        </authorList>
    </citation>
    <scope>NUCLEOTIDE SEQUENCE [LARGE SCALE GENOMIC DNA]</scope>
    <source>
        <strain evidence="1 2">Mlax316</strain>
    </source>
</reference>
<accession>A0A5N6K3Q7</accession>
<dbReference type="EMBL" id="VIGI01000008">
    <property type="protein sequence ID" value="KAB8296980.1"/>
    <property type="molecule type" value="Genomic_DNA"/>
</dbReference>
<evidence type="ECO:0000313" key="2">
    <source>
        <dbReference type="Proteomes" id="UP000326757"/>
    </source>
</evidence>
<organism evidence="1 2">
    <name type="scientific">Monilinia laxa</name>
    <name type="common">Brown rot fungus</name>
    <name type="synonym">Sclerotinia laxa</name>
    <dbReference type="NCBI Taxonomy" id="61186"/>
    <lineage>
        <taxon>Eukaryota</taxon>
        <taxon>Fungi</taxon>
        <taxon>Dikarya</taxon>
        <taxon>Ascomycota</taxon>
        <taxon>Pezizomycotina</taxon>
        <taxon>Leotiomycetes</taxon>
        <taxon>Helotiales</taxon>
        <taxon>Sclerotiniaceae</taxon>
        <taxon>Monilinia</taxon>
    </lineage>
</organism>
<comment type="caution">
    <text evidence="1">The sequence shown here is derived from an EMBL/GenBank/DDBJ whole genome shotgun (WGS) entry which is preliminary data.</text>
</comment>
<gene>
    <name evidence="1" type="ORF">EYC80_002383</name>
</gene>
<dbReference type="Proteomes" id="UP000326757">
    <property type="component" value="Unassembled WGS sequence"/>
</dbReference>
<evidence type="ECO:0000313" key="1">
    <source>
        <dbReference type="EMBL" id="KAB8296980.1"/>
    </source>
</evidence>
<name>A0A5N6K3Q7_MONLA</name>
<proteinExistence type="predicted"/>
<dbReference type="AlphaFoldDB" id="A0A5N6K3Q7"/>
<sequence length="99" mass="11238">MLICSTYPSIPTRPVFPSSAADALQTQRISHLPRNFPIPNFTTAPRYHKVMQSDPVPHSALRQFPLFLLHNQSLSILKSELSCSLTRRHKPIKPSCYNP</sequence>
<protein>
    <submittedName>
        <fullName evidence="1">Uncharacterized protein</fullName>
    </submittedName>
</protein>
<keyword evidence="2" id="KW-1185">Reference proteome</keyword>